<evidence type="ECO:0000256" key="10">
    <source>
        <dbReference type="PROSITE-ProRule" id="PRU10141"/>
    </source>
</evidence>
<dbReference type="InterPro" id="IPR017441">
    <property type="entry name" value="Protein_kinase_ATP_BS"/>
</dbReference>
<feature type="compositionally biased region" description="Polar residues" evidence="11">
    <location>
        <begin position="420"/>
        <end position="436"/>
    </location>
</feature>
<evidence type="ECO:0000313" key="14">
    <source>
        <dbReference type="Proteomes" id="UP001485043"/>
    </source>
</evidence>
<dbReference type="SMART" id="SM00220">
    <property type="entry name" value="S_TKc"/>
    <property type="match status" value="1"/>
</dbReference>
<dbReference type="GO" id="GO:0004674">
    <property type="term" value="F:protein serine/threonine kinase activity"/>
    <property type="evidence" value="ECO:0007669"/>
    <property type="project" value="UniProtKB-KW"/>
</dbReference>
<dbReference type="PROSITE" id="PS00107">
    <property type="entry name" value="PROTEIN_KINASE_ATP"/>
    <property type="match status" value="1"/>
</dbReference>
<dbReference type="Pfam" id="PF07714">
    <property type="entry name" value="PK_Tyr_Ser-Thr"/>
    <property type="match status" value="1"/>
</dbReference>
<evidence type="ECO:0000256" key="2">
    <source>
        <dbReference type="ARBA" id="ARBA00012513"/>
    </source>
</evidence>
<protein>
    <recommendedName>
        <fullName evidence="2">non-specific serine/threonine protein kinase</fullName>
        <ecNumber evidence="2">2.7.11.1</ecNumber>
    </recommendedName>
</protein>
<feature type="region of interest" description="Disordered" evidence="11">
    <location>
        <begin position="1"/>
        <end position="64"/>
    </location>
</feature>
<comment type="similarity">
    <text evidence="1">Belongs to the protein kinase superfamily. TKL Ser/Thr protein kinase family. RAF subfamily.</text>
</comment>
<reference evidence="13 14" key="1">
    <citation type="journal article" date="2024" name="Nat. Commun.">
        <title>Phylogenomics reveals the evolutionary origins of lichenization in chlorophyte algae.</title>
        <authorList>
            <person name="Puginier C."/>
            <person name="Libourel C."/>
            <person name="Otte J."/>
            <person name="Skaloud P."/>
            <person name="Haon M."/>
            <person name="Grisel S."/>
            <person name="Petersen M."/>
            <person name="Berrin J.G."/>
            <person name="Delaux P.M."/>
            <person name="Dal Grande F."/>
            <person name="Keller J."/>
        </authorList>
    </citation>
    <scope>NUCLEOTIDE SEQUENCE [LARGE SCALE GENOMIC DNA]</scope>
    <source>
        <strain evidence="13 14">SAG 2523</strain>
    </source>
</reference>
<keyword evidence="7 10" id="KW-0067">ATP-binding</keyword>
<keyword evidence="5 10" id="KW-0547">Nucleotide-binding</keyword>
<keyword evidence="6" id="KW-0418">Kinase</keyword>
<comment type="caution">
    <text evidence="13">The sequence shown here is derived from an EMBL/GenBank/DDBJ whole genome shotgun (WGS) entry which is preliminary data.</text>
</comment>
<feature type="region of interest" description="Disordered" evidence="11">
    <location>
        <begin position="411"/>
        <end position="527"/>
    </location>
</feature>
<dbReference type="InterPro" id="IPR055164">
    <property type="entry name" value="EDR1/CTR1/ARMC3-like_pept-like"/>
</dbReference>
<name>A0AAW1T8D2_9CHLO</name>
<keyword evidence="4" id="KW-0808">Transferase</keyword>
<evidence type="ECO:0000313" key="13">
    <source>
        <dbReference type="EMBL" id="KAK9865804.1"/>
    </source>
</evidence>
<keyword evidence="3" id="KW-0723">Serine/threonine-protein kinase</keyword>
<feature type="compositionally biased region" description="Low complexity" evidence="11">
    <location>
        <begin position="677"/>
        <end position="689"/>
    </location>
</feature>
<evidence type="ECO:0000256" key="5">
    <source>
        <dbReference type="ARBA" id="ARBA00022741"/>
    </source>
</evidence>
<dbReference type="InterPro" id="IPR001245">
    <property type="entry name" value="Ser-Thr/Tyr_kinase_cat_dom"/>
</dbReference>
<evidence type="ECO:0000256" key="11">
    <source>
        <dbReference type="SAM" id="MobiDB-lite"/>
    </source>
</evidence>
<comment type="catalytic activity">
    <reaction evidence="8">
        <text>L-threonyl-[protein] + ATP = O-phospho-L-threonyl-[protein] + ADP + H(+)</text>
        <dbReference type="Rhea" id="RHEA:46608"/>
        <dbReference type="Rhea" id="RHEA-COMP:11060"/>
        <dbReference type="Rhea" id="RHEA-COMP:11605"/>
        <dbReference type="ChEBI" id="CHEBI:15378"/>
        <dbReference type="ChEBI" id="CHEBI:30013"/>
        <dbReference type="ChEBI" id="CHEBI:30616"/>
        <dbReference type="ChEBI" id="CHEBI:61977"/>
        <dbReference type="ChEBI" id="CHEBI:456216"/>
        <dbReference type="EC" id="2.7.11.1"/>
    </reaction>
</comment>
<feature type="compositionally biased region" description="Pro residues" evidence="11">
    <location>
        <begin position="703"/>
        <end position="713"/>
    </location>
</feature>
<keyword evidence="14" id="KW-1185">Reference proteome</keyword>
<evidence type="ECO:0000256" key="7">
    <source>
        <dbReference type="ARBA" id="ARBA00022840"/>
    </source>
</evidence>
<dbReference type="PROSITE" id="PS00108">
    <property type="entry name" value="PROTEIN_KINASE_ST"/>
    <property type="match status" value="1"/>
</dbReference>
<accession>A0AAW1T8D2</accession>
<feature type="compositionally biased region" description="Polar residues" evidence="11">
    <location>
        <begin position="482"/>
        <end position="495"/>
    </location>
</feature>
<feature type="compositionally biased region" description="Low complexity" evidence="11">
    <location>
        <begin position="638"/>
        <end position="669"/>
    </location>
</feature>
<organism evidence="13 14">
    <name type="scientific">Apatococcus fuscideae</name>
    <dbReference type="NCBI Taxonomy" id="2026836"/>
    <lineage>
        <taxon>Eukaryota</taxon>
        <taxon>Viridiplantae</taxon>
        <taxon>Chlorophyta</taxon>
        <taxon>core chlorophytes</taxon>
        <taxon>Trebouxiophyceae</taxon>
        <taxon>Chlorellales</taxon>
        <taxon>Chlorellaceae</taxon>
        <taxon>Apatococcus</taxon>
    </lineage>
</organism>
<dbReference type="PROSITE" id="PS50011">
    <property type="entry name" value="PROTEIN_KINASE_DOM"/>
    <property type="match status" value="1"/>
</dbReference>
<dbReference type="CDD" id="cd13999">
    <property type="entry name" value="STKc_MAP3K-like"/>
    <property type="match status" value="1"/>
</dbReference>
<proteinExistence type="inferred from homology"/>
<dbReference type="InterPro" id="IPR000719">
    <property type="entry name" value="Prot_kinase_dom"/>
</dbReference>
<dbReference type="GO" id="GO:0005524">
    <property type="term" value="F:ATP binding"/>
    <property type="evidence" value="ECO:0007669"/>
    <property type="project" value="UniProtKB-UniRule"/>
</dbReference>
<dbReference type="EC" id="2.7.11.1" evidence="2"/>
<dbReference type="Gene3D" id="1.10.510.10">
    <property type="entry name" value="Transferase(Phosphotransferase) domain 1"/>
    <property type="match status" value="1"/>
</dbReference>
<dbReference type="SUPFAM" id="SSF56112">
    <property type="entry name" value="Protein kinase-like (PK-like)"/>
    <property type="match status" value="1"/>
</dbReference>
<dbReference type="PANTHER" id="PTHR23257">
    <property type="entry name" value="SERINE-THREONINE PROTEIN KINASE"/>
    <property type="match status" value="1"/>
</dbReference>
<dbReference type="PANTHER" id="PTHR23257:SF978">
    <property type="entry name" value="PROTEIN KINASE FAMILY PROTEIN"/>
    <property type="match status" value="1"/>
</dbReference>
<dbReference type="GO" id="GO:0005737">
    <property type="term" value="C:cytoplasm"/>
    <property type="evidence" value="ECO:0007669"/>
    <property type="project" value="TreeGrafter"/>
</dbReference>
<dbReference type="GO" id="GO:0007165">
    <property type="term" value="P:signal transduction"/>
    <property type="evidence" value="ECO:0007669"/>
    <property type="project" value="TreeGrafter"/>
</dbReference>
<dbReference type="InterPro" id="IPR008271">
    <property type="entry name" value="Ser/Thr_kinase_AS"/>
</dbReference>
<feature type="binding site" evidence="10">
    <location>
        <position position="1069"/>
    </location>
    <ligand>
        <name>ATP</name>
        <dbReference type="ChEBI" id="CHEBI:30616"/>
    </ligand>
</feature>
<evidence type="ECO:0000256" key="9">
    <source>
        <dbReference type="ARBA" id="ARBA00048679"/>
    </source>
</evidence>
<dbReference type="Proteomes" id="UP001485043">
    <property type="component" value="Unassembled WGS sequence"/>
</dbReference>
<feature type="compositionally biased region" description="Low complexity" evidence="11">
    <location>
        <begin position="776"/>
        <end position="792"/>
    </location>
</feature>
<evidence type="ECO:0000256" key="1">
    <source>
        <dbReference type="ARBA" id="ARBA00010507"/>
    </source>
</evidence>
<dbReference type="FunFam" id="3.30.200.20:FF:000060">
    <property type="entry name" value="Serine/threonine-protein kinase isoform 1"/>
    <property type="match status" value="1"/>
</dbReference>
<evidence type="ECO:0000256" key="4">
    <source>
        <dbReference type="ARBA" id="ARBA00022679"/>
    </source>
</evidence>
<comment type="catalytic activity">
    <reaction evidence="9">
        <text>L-seryl-[protein] + ATP = O-phospho-L-seryl-[protein] + ADP + H(+)</text>
        <dbReference type="Rhea" id="RHEA:17989"/>
        <dbReference type="Rhea" id="RHEA-COMP:9863"/>
        <dbReference type="Rhea" id="RHEA-COMP:11604"/>
        <dbReference type="ChEBI" id="CHEBI:15378"/>
        <dbReference type="ChEBI" id="CHEBI:29999"/>
        <dbReference type="ChEBI" id="CHEBI:30616"/>
        <dbReference type="ChEBI" id="CHEBI:83421"/>
        <dbReference type="ChEBI" id="CHEBI:456216"/>
        <dbReference type="EC" id="2.7.11.1"/>
    </reaction>
</comment>
<feature type="compositionally biased region" description="Polar residues" evidence="11">
    <location>
        <begin position="736"/>
        <end position="754"/>
    </location>
</feature>
<evidence type="ECO:0000256" key="8">
    <source>
        <dbReference type="ARBA" id="ARBA00047899"/>
    </source>
</evidence>
<dbReference type="InterPro" id="IPR050167">
    <property type="entry name" value="Ser_Thr_protein_kinase"/>
</dbReference>
<dbReference type="InterPro" id="IPR011009">
    <property type="entry name" value="Kinase-like_dom_sf"/>
</dbReference>
<feature type="domain" description="Protein kinase" evidence="12">
    <location>
        <begin position="1042"/>
        <end position="1300"/>
    </location>
</feature>
<dbReference type="Gene3D" id="3.30.200.20">
    <property type="entry name" value="Phosphorylase Kinase, domain 1"/>
    <property type="match status" value="1"/>
</dbReference>
<sequence>MVRLDFFRRHEHEHEPEESVPGSRQLPPRLAHVFDPPRPIGPPQSYASLAAQGDSTSTLPATLPAAPAFPARTQLGFWPPTTHKQEQKMDEYEMQVALALQASKREAKMAAARNAHRAERRRTAEEAELLRAQRVSLRAAGSDVCRHADALSFKYWESDCLNYEDRVSDGFYDLLGEFAEVAPNKTFPTLDALRRVTLRQDDHREVVVFDHDQDPKLCELDELAADAMAEAVSQGPQACVQALARVIVNHMGGPMHHAELSKRYQEFSMGLKQQQGSAVIPIGQLAVGLPRHRALLFKALADACELPCRLLRGRFYTGGSDEKAAVMVRSLDQEVMVNLLDEPGKLLPLRRLSAVSTASSGLDLSSEDLGSPNLIDLLGPSSSGLRLDGSEAAGPSTPPLAARRHQTNLSLAAGNAPSPGLSQSRSVPSLQDTTGSEPLPIEAVQGGNPSLPNDIHQADWLDDLDFQQTDPQDPPQGAPGSGNDSRQIPQWTTPAVVSPSGGAMPAGQAPIPAAPTWSPQDPTPPSTANPMLYTRQGSTEPRIKGMLAGHPATMYVDEKCPKNLVSAAFAAAHSMPRIPGGTPSAPPLLAQVPMRLGCHRETLTLTIAELADCDVLLGAPWLEYLRTADAAGGDGPGRPRTSSLGDRDSSLSSSSQAGAGPGSQAATGPQSHRISLDDPGASGSASSSPQAVRAPARRSGSGEPPPQPDPPMQMPVRRARALPSPFAPANDGPGPSSGTQAADLNQTQRRSQADVSEGGAAPSSDRQNEWVAFPNGQAPAGSSAASQVPGAGDQVPAAVMNMARPKRSPHIKSPFQSASQQAMRPMDSARAPEASTMDRNPSPTPSQPLLIAPHAVPPQPAATSTRPASTARPRTPSASGGPMVAQAHPRGGQPAGARPGDPFQWLSPFPSGGGPARPNPNLHSAPQHIGEVQPGRTTAFGAMAMSPDDHTGPSGQEDLSQMRPLSPMRNAPPQANAAFSPFAALAQQRAGPPSGFREQAQAGTDSLADVEELPDGVTIRAEPMSPVVPHEMDEWEIPAEEIELGPRIGIGSFGEVYRGTWRLTDVAVKRFLEQDLKPENIEEFRAEVSIMKRLKHPNVILFMGACTLPPNLCIVTQFMPRGSLFRLLHRTPSVQLDDKRRLRLAADVCKGMHYLHSCRPPIVHRDLKSPNLLVDKDFTCKVCDFGLSRVRQSTWMSAKSQAGTPEWTAPEVLRSQQYNEKSDVYSFGVILWELITNQEPWQDKNAMQVVGAGKPTNANSPHKKVKAQLTDYAASAFLLVANHSRARRKCRIRLVAIGNL</sequence>
<dbReference type="EMBL" id="JALJOV010000216">
    <property type="protein sequence ID" value="KAK9865804.1"/>
    <property type="molecule type" value="Genomic_DNA"/>
</dbReference>
<feature type="region of interest" description="Disordered" evidence="11">
    <location>
        <begin position="628"/>
        <end position="929"/>
    </location>
</feature>
<evidence type="ECO:0000256" key="3">
    <source>
        <dbReference type="ARBA" id="ARBA00022527"/>
    </source>
</evidence>
<evidence type="ECO:0000259" key="12">
    <source>
        <dbReference type="PROSITE" id="PS50011"/>
    </source>
</evidence>
<dbReference type="CDD" id="cd00303">
    <property type="entry name" value="retropepsin_like"/>
    <property type="match status" value="1"/>
</dbReference>
<feature type="compositionally biased region" description="Low complexity" evidence="11">
    <location>
        <begin position="861"/>
        <end position="902"/>
    </location>
</feature>
<evidence type="ECO:0000256" key="6">
    <source>
        <dbReference type="ARBA" id="ARBA00022777"/>
    </source>
</evidence>
<feature type="compositionally biased region" description="Basic and acidic residues" evidence="11">
    <location>
        <begin position="1"/>
        <end position="17"/>
    </location>
</feature>
<dbReference type="Pfam" id="PF14381">
    <property type="entry name" value="EDR1_CTR1_ARMC3_pept"/>
    <property type="match status" value="1"/>
</dbReference>
<gene>
    <name evidence="13" type="ORF">WJX84_009207</name>
</gene>
<feature type="compositionally biased region" description="Low complexity" evidence="11">
    <location>
        <begin position="55"/>
        <end position="64"/>
    </location>
</feature>